<dbReference type="EMBL" id="PP537962">
    <property type="protein sequence ID" value="XAO35584.1"/>
    <property type="molecule type" value="Genomic_DNA"/>
</dbReference>
<organism evidence="2 3">
    <name type="scientific">Gordonia phage Morgana</name>
    <dbReference type="NCBI Taxonomy" id="3137292"/>
    <lineage>
        <taxon>Viruses</taxon>
        <taxon>Duplodnaviria</taxon>
        <taxon>Heunggongvirae</taxon>
        <taxon>Uroviricota</taxon>
        <taxon>Caudoviricetes</taxon>
        <taxon>Kruegerviridae</taxon>
        <taxon>Cafassovirus</taxon>
        <taxon>Cafassovirus morgana</taxon>
    </lineage>
</organism>
<reference evidence="2 3" key="1">
    <citation type="submission" date="2024-03" db="EMBL/GenBank/DDBJ databases">
        <authorList>
            <person name="Shriver K.J."/>
            <person name="Jarquin D.M."/>
            <person name="Bolanos-Abarca L."/>
            <person name="Cohen Z.M."/>
            <person name="Hayes E."/>
            <person name="Mustafa Y."/>
            <person name="Pacheco-Mendoza M."/>
            <person name="Broussard A.C."/>
            <person name="Fogarty M.P."/>
            <person name="Ko C."/>
            <person name="Russell D.A."/>
            <person name="Jacobs-Sera D."/>
            <person name="Hatfull G.F."/>
        </authorList>
    </citation>
    <scope>NUCLEOTIDE SEQUENCE [LARGE SCALE GENOMIC DNA]</scope>
</reference>
<accession>A0AAX4RC25</accession>
<dbReference type="Proteomes" id="UP001494874">
    <property type="component" value="Segment"/>
</dbReference>
<evidence type="ECO:0000313" key="3">
    <source>
        <dbReference type="Proteomes" id="UP001494874"/>
    </source>
</evidence>
<sequence length="74" mass="8048">MRRWFGWVTDRLPRPGRWVCPGSIPGRGARARNGEPLRSGALGEHHPDSDQPVYAVCARRMIGRLVGGLGVTAG</sequence>
<keyword evidence="3" id="KW-1185">Reference proteome</keyword>
<name>A0AAX4RC25_9CAUD</name>
<proteinExistence type="predicted"/>
<feature type="region of interest" description="Disordered" evidence="1">
    <location>
        <begin position="23"/>
        <end position="49"/>
    </location>
</feature>
<protein>
    <submittedName>
        <fullName evidence="2">Nkf protein</fullName>
    </submittedName>
</protein>
<evidence type="ECO:0000256" key="1">
    <source>
        <dbReference type="SAM" id="MobiDB-lite"/>
    </source>
</evidence>
<evidence type="ECO:0000313" key="2">
    <source>
        <dbReference type="EMBL" id="XAO35584.1"/>
    </source>
</evidence>
<gene>
    <name evidence="2" type="primary">150</name>
    <name evidence="2" type="ORF">SEA_MORGANA_150</name>
</gene>